<keyword evidence="8 11" id="KW-0413">Isomerase</keyword>
<dbReference type="PANTHER" id="PTHR30560:SF3">
    <property type="entry name" value="TRIGGER FACTOR-LIKE PROTEIN TIG, CHLOROPLASTIC"/>
    <property type="match status" value="1"/>
</dbReference>
<dbReference type="EC" id="5.2.1.8" evidence="3 11"/>
<dbReference type="SUPFAM" id="SSF102735">
    <property type="entry name" value="Trigger factor ribosome-binding domain"/>
    <property type="match status" value="1"/>
</dbReference>
<dbReference type="NCBIfam" id="TIGR00115">
    <property type="entry name" value="tig"/>
    <property type="match status" value="1"/>
</dbReference>
<keyword evidence="7 11" id="KW-0143">Chaperone</keyword>
<comment type="subcellular location">
    <subcellularLocation>
        <location evidence="11">Cytoplasm</location>
    </subcellularLocation>
    <text evidence="11">About half TF is bound to the ribosome near the polypeptide exit tunnel while the other half is free in the cytoplasm.</text>
</comment>
<dbReference type="GO" id="GO:0051083">
    <property type="term" value="P:'de novo' cotranslational protein folding"/>
    <property type="evidence" value="ECO:0007669"/>
    <property type="project" value="TreeGrafter"/>
</dbReference>
<dbReference type="InterPro" id="IPR036611">
    <property type="entry name" value="Trigger_fac_ribosome-bd_sf"/>
</dbReference>
<dbReference type="GO" id="GO:0044183">
    <property type="term" value="F:protein folding chaperone"/>
    <property type="evidence" value="ECO:0007669"/>
    <property type="project" value="TreeGrafter"/>
</dbReference>
<comment type="function">
    <text evidence="11">Involved in protein export. Acts as a chaperone by maintaining the newly synthesized protein in an open conformation. Functions as a peptidyl-prolyl cis-trans isomerase.</text>
</comment>
<dbReference type="RefSeq" id="WP_193326058.1">
    <property type="nucleotide sequence ID" value="NZ_CP053291.1"/>
</dbReference>
<evidence type="ECO:0000256" key="8">
    <source>
        <dbReference type="ARBA" id="ARBA00023235"/>
    </source>
</evidence>
<comment type="domain">
    <text evidence="11">Consists of 3 domains; the N-terminus binds the ribosome, the middle domain has PPIase activity, while the C-terminus has intrinsic chaperone activity on its own.</text>
</comment>
<keyword evidence="16" id="KW-1185">Reference proteome</keyword>
<evidence type="ECO:0000256" key="10">
    <source>
        <dbReference type="ARBA" id="ARBA00029986"/>
    </source>
</evidence>
<evidence type="ECO:0000256" key="4">
    <source>
        <dbReference type="ARBA" id="ARBA00016902"/>
    </source>
</evidence>
<dbReference type="Gene3D" id="3.30.70.1050">
    <property type="entry name" value="Trigger factor ribosome-binding domain"/>
    <property type="match status" value="1"/>
</dbReference>
<accession>A0A7M1QY43</accession>
<dbReference type="GO" id="GO:0003755">
    <property type="term" value="F:peptidyl-prolyl cis-trans isomerase activity"/>
    <property type="evidence" value="ECO:0007669"/>
    <property type="project" value="UniProtKB-UniRule"/>
</dbReference>
<evidence type="ECO:0000256" key="9">
    <source>
        <dbReference type="ARBA" id="ARBA00023306"/>
    </source>
</evidence>
<dbReference type="GO" id="GO:0051301">
    <property type="term" value="P:cell division"/>
    <property type="evidence" value="ECO:0007669"/>
    <property type="project" value="UniProtKB-KW"/>
</dbReference>
<organism evidence="15 16">
    <name type="scientific">Trueperella pecoris</name>
    <dbReference type="NCBI Taxonomy" id="2733571"/>
    <lineage>
        <taxon>Bacteria</taxon>
        <taxon>Bacillati</taxon>
        <taxon>Actinomycetota</taxon>
        <taxon>Actinomycetes</taxon>
        <taxon>Actinomycetales</taxon>
        <taxon>Actinomycetaceae</taxon>
        <taxon>Trueperella</taxon>
    </lineage>
</organism>
<dbReference type="Proteomes" id="UP000595053">
    <property type="component" value="Chromosome"/>
</dbReference>
<comment type="similarity">
    <text evidence="2 11">Belongs to the FKBP-type PPIase family. Tig subfamily.</text>
</comment>
<feature type="domain" description="Trigger factor ribosome-binding bacterial" evidence="13">
    <location>
        <begin position="1"/>
        <end position="150"/>
    </location>
</feature>
<feature type="domain" description="Trigger factor C-terminal" evidence="14">
    <location>
        <begin position="262"/>
        <end position="403"/>
    </location>
</feature>
<dbReference type="GO" id="GO:0015031">
    <property type="term" value="P:protein transport"/>
    <property type="evidence" value="ECO:0007669"/>
    <property type="project" value="UniProtKB-UniRule"/>
</dbReference>
<feature type="compositionally biased region" description="Basic residues" evidence="12">
    <location>
        <begin position="440"/>
        <end position="449"/>
    </location>
</feature>
<evidence type="ECO:0000313" key="15">
    <source>
        <dbReference type="EMBL" id="QOR46245.1"/>
    </source>
</evidence>
<evidence type="ECO:0000256" key="6">
    <source>
        <dbReference type="ARBA" id="ARBA00023110"/>
    </source>
</evidence>
<evidence type="ECO:0000256" key="1">
    <source>
        <dbReference type="ARBA" id="ARBA00000971"/>
    </source>
</evidence>
<keyword evidence="5 11" id="KW-0132">Cell division</keyword>
<evidence type="ECO:0000256" key="3">
    <source>
        <dbReference type="ARBA" id="ARBA00013194"/>
    </source>
</evidence>
<dbReference type="GO" id="GO:0005737">
    <property type="term" value="C:cytoplasm"/>
    <property type="evidence" value="ECO:0007669"/>
    <property type="project" value="UniProtKB-SubCell"/>
</dbReference>
<evidence type="ECO:0000256" key="7">
    <source>
        <dbReference type="ARBA" id="ARBA00023186"/>
    </source>
</evidence>
<gene>
    <name evidence="11" type="primary">tig</name>
    <name evidence="15" type="ORF">INS88_03305</name>
</gene>
<evidence type="ECO:0000313" key="16">
    <source>
        <dbReference type="Proteomes" id="UP000595053"/>
    </source>
</evidence>
<dbReference type="InterPro" id="IPR005215">
    <property type="entry name" value="Trig_fac"/>
</dbReference>
<dbReference type="GO" id="GO:0043335">
    <property type="term" value="P:protein unfolding"/>
    <property type="evidence" value="ECO:0007669"/>
    <property type="project" value="TreeGrafter"/>
</dbReference>
<evidence type="ECO:0000256" key="12">
    <source>
        <dbReference type="SAM" id="MobiDB-lite"/>
    </source>
</evidence>
<dbReference type="InterPro" id="IPR008880">
    <property type="entry name" value="Trigger_fac_C"/>
</dbReference>
<keyword evidence="9 11" id="KW-0131">Cell cycle</keyword>
<dbReference type="InterPro" id="IPR008881">
    <property type="entry name" value="Trigger_fac_ribosome-bd_bac"/>
</dbReference>
<dbReference type="HAMAP" id="MF_00303">
    <property type="entry name" value="Trigger_factor_Tig"/>
    <property type="match status" value="1"/>
</dbReference>
<dbReference type="AlphaFoldDB" id="A0A7M1QY43"/>
<proteinExistence type="inferred from homology"/>
<dbReference type="InterPro" id="IPR046357">
    <property type="entry name" value="PPIase_dom_sf"/>
</dbReference>
<dbReference type="Pfam" id="PF05697">
    <property type="entry name" value="Trigger_N"/>
    <property type="match status" value="1"/>
</dbReference>
<dbReference type="SUPFAM" id="SSF54534">
    <property type="entry name" value="FKBP-like"/>
    <property type="match status" value="1"/>
</dbReference>
<comment type="catalytic activity">
    <reaction evidence="1 11">
        <text>[protein]-peptidylproline (omega=180) = [protein]-peptidylproline (omega=0)</text>
        <dbReference type="Rhea" id="RHEA:16237"/>
        <dbReference type="Rhea" id="RHEA-COMP:10747"/>
        <dbReference type="Rhea" id="RHEA-COMP:10748"/>
        <dbReference type="ChEBI" id="CHEBI:83833"/>
        <dbReference type="ChEBI" id="CHEBI:83834"/>
        <dbReference type="EC" id="5.2.1.8"/>
    </reaction>
</comment>
<reference evidence="15 16" key="1">
    <citation type="submission" date="2020-10" db="EMBL/GenBank/DDBJ databases">
        <title>Trueperella pecoris sp. nov. isolated from bovine and porcine specimens.</title>
        <authorList>
            <person name="Schoenecker L."/>
            <person name="Schnydrig P."/>
            <person name="Brodard I."/>
            <person name="Thomann A."/>
            <person name="Hemphill A."/>
            <person name="Rodriguez-Campos S."/>
            <person name="Perreten V."/>
            <person name="Jores J."/>
            <person name="Kittl S."/>
        </authorList>
    </citation>
    <scope>NUCLEOTIDE SEQUENCE [LARGE SCALE GENOMIC DNA]</scope>
    <source>
        <strain evidence="15 16">15A0121</strain>
    </source>
</reference>
<evidence type="ECO:0000256" key="5">
    <source>
        <dbReference type="ARBA" id="ARBA00022618"/>
    </source>
</evidence>
<dbReference type="InterPro" id="IPR037041">
    <property type="entry name" value="Trigger_fac_C_sf"/>
</dbReference>
<sequence length="523" mass="56586">MKQIVENLSETRAKLSVEVPAKEFEADYDKAAKELAKQVNIPGFRAGKAPRRVVESKIGRGYIIEQAINDNLDKYYQAAVAEAGIVPMSRPEVSIDEVPEMKGKDDVTALKFTVEVDVRPEIWMPNPADFTVEVPAVEVNDDDVEAELTALRERFATLTTVEREAAEGDYVSMDMVAKIGDEEVDDVAGVSYRIGDGNMLEGQDEALKGAKADSTVEFKAKLAGGEHEGEEADVTITVHSVKESVLPDADDDFAQIASEFDTIDELKTSLRENAEKSKANSQLSGAYQKLVDQLIEASDFPLPQGVIDEEIASHLQNEGKDADDPHAEEIRGDVEEALRTQLLLDTYAEAFKVQVSQEELLDFLVTQAQMYGMDPNQFVQAAAQAGQINAFAGELARNKAVMAALRLAQVKDENGKAVDVNAILGEKPENEETPEFGAKPAKKAAAKPAKKAEPKAEAVEAEVVEAEATAAPAGAAGDFDPADHKVDEVLDYVAKADDAEKARVLEAEKAGKGRKTLIAKLEA</sequence>
<dbReference type="InterPro" id="IPR027304">
    <property type="entry name" value="Trigger_fact/SurA_dom_sf"/>
</dbReference>
<name>A0A7M1QY43_9ACTO</name>
<evidence type="ECO:0000259" key="14">
    <source>
        <dbReference type="Pfam" id="PF05698"/>
    </source>
</evidence>
<evidence type="ECO:0000259" key="13">
    <source>
        <dbReference type="Pfam" id="PF05697"/>
    </source>
</evidence>
<feature type="region of interest" description="Disordered" evidence="12">
    <location>
        <begin position="428"/>
        <end position="458"/>
    </location>
</feature>
<evidence type="ECO:0000256" key="11">
    <source>
        <dbReference type="HAMAP-Rule" id="MF_00303"/>
    </source>
</evidence>
<dbReference type="Pfam" id="PF05698">
    <property type="entry name" value="Trigger_C"/>
    <property type="match status" value="1"/>
</dbReference>
<dbReference type="SUPFAM" id="SSF109998">
    <property type="entry name" value="Triger factor/SurA peptide-binding domain-like"/>
    <property type="match status" value="1"/>
</dbReference>
<keyword evidence="6 11" id="KW-0697">Rotamase</keyword>
<evidence type="ECO:0000256" key="2">
    <source>
        <dbReference type="ARBA" id="ARBA00005464"/>
    </source>
</evidence>
<dbReference type="Gene3D" id="3.10.50.40">
    <property type="match status" value="1"/>
</dbReference>
<dbReference type="GO" id="GO:0043022">
    <property type="term" value="F:ribosome binding"/>
    <property type="evidence" value="ECO:0007669"/>
    <property type="project" value="TreeGrafter"/>
</dbReference>
<keyword evidence="11" id="KW-0963">Cytoplasm</keyword>
<dbReference type="PANTHER" id="PTHR30560">
    <property type="entry name" value="TRIGGER FACTOR CHAPERONE AND PEPTIDYL-PROLYL CIS/TRANS ISOMERASE"/>
    <property type="match status" value="1"/>
</dbReference>
<dbReference type="EMBL" id="CP063213">
    <property type="protein sequence ID" value="QOR46245.1"/>
    <property type="molecule type" value="Genomic_DNA"/>
</dbReference>
<dbReference type="Gene3D" id="1.10.3120.10">
    <property type="entry name" value="Trigger factor, C-terminal domain"/>
    <property type="match status" value="1"/>
</dbReference>
<protein>
    <recommendedName>
        <fullName evidence="4 11">Trigger factor</fullName>
        <shortName evidence="11">TF</shortName>
        <ecNumber evidence="3 11">5.2.1.8</ecNumber>
    </recommendedName>
    <alternativeName>
        <fullName evidence="10 11">PPIase</fullName>
    </alternativeName>
</protein>